<gene>
    <name evidence="1" type="ORF">COT50_03775</name>
</gene>
<comment type="caution">
    <text evidence="1">The sequence shown here is derived from an EMBL/GenBank/DDBJ whole genome shotgun (WGS) entry which is preliminary data.</text>
</comment>
<accession>A0A2H0XAY7</accession>
<dbReference type="PANTHER" id="PTHR32432:SF3">
    <property type="entry name" value="ETHANOLAMINE UTILIZATION PROTEIN EUTJ"/>
    <property type="match status" value="1"/>
</dbReference>
<dbReference type="EMBL" id="PEYU01000083">
    <property type="protein sequence ID" value="PIS22107.1"/>
    <property type="molecule type" value="Genomic_DNA"/>
</dbReference>
<proteinExistence type="predicted"/>
<name>A0A2H0XAY7_UNCKA</name>
<reference evidence="2" key="1">
    <citation type="submission" date="2017-09" db="EMBL/GenBank/DDBJ databases">
        <title>Depth-based differentiation of microbial function through sediment-hosted aquifers and enrichment of novel symbionts in the deep terrestrial subsurface.</title>
        <authorList>
            <person name="Probst A.J."/>
            <person name="Ladd B."/>
            <person name="Jarett J.K."/>
            <person name="Geller-Mcgrath D.E."/>
            <person name="Sieber C.M.K."/>
            <person name="Emerson J.B."/>
            <person name="Anantharaman K."/>
            <person name="Thomas B.C."/>
            <person name="Malmstrom R."/>
            <person name="Stieglmeier M."/>
            <person name="Klingl A."/>
            <person name="Woyke T."/>
            <person name="Ryan C.M."/>
            <person name="Banfield J.F."/>
        </authorList>
    </citation>
    <scope>NUCLEOTIDE SEQUENCE [LARGE SCALE GENOMIC DNA]</scope>
</reference>
<dbReference type="InterPro" id="IPR043129">
    <property type="entry name" value="ATPase_NBD"/>
</dbReference>
<dbReference type="Gene3D" id="3.30.1490.300">
    <property type="match status" value="1"/>
</dbReference>
<dbReference type="PANTHER" id="PTHR32432">
    <property type="entry name" value="CELL DIVISION PROTEIN FTSA-RELATED"/>
    <property type="match status" value="1"/>
</dbReference>
<dbReference type="Proteomes" id="UP000231252">
    <property type="component" value="Unassembled WGS sequence"/>
</dbReference>
<dbReference type="InterPro" id="IPR050696">
    <property type="entry name" value="FtsA/MreB"/>
</dbReference>
<evidence type="ECO:0008006" key="3">
    <source>
        <dbReference type="Google" id="ProtNLM"/>
    </source>
</evidence>
<dbReference type="InterPro" id="IPR005883">
    <property type="entry name" value="PilM"/>
</dbReference>
<dbReference type="PIRSF" id="PIRSF019169">
    <property type="entry name" value="PilM"/>
    <property type="match status" value="1"/>
</dbReference>
<dbReference type="Pfam" id="PF11104">
    <property type="entry name" value="PilM_2"/>
    <property type="match status" value="1"/>
</dbReference>
<protein>
    <recommendedName>
        <fullName evidence="3">SHS2 domain-containing protein</fullName>
    </recommendedName>
</protein>
<organism evidence="1 2">
    <name type="scientific">candidate division WWE3 bacterium CG08_land_8_20_14_0_20_41_10</name>
    <dbReference type="NCBI Taxonomy" id="1975085"/>
    <lineage>
        <taxon>Bacteria</taxon>
        <taxon>Katanobacteria</taxon>
    </lineage>
</organism>
<dbReference type="AlphaFoldDB" id="A0A2H0XAY7"/>
<dbReference type="SUPFAM" id="SSF53067">
    <property type="entry name" value="Actin-like ATPase domain"/>
    <property type="match status" value="2"/>
</dbReference>
<dbReference type="CDD" id="cd24049">
    <property type="entry name" value="ASKHA_NBD_PilM"/>
    <property type="match status" value="1"/>
</dbReference>
<evidence type="ECO:0000313" key="1">
    <source>
        <dbReference type="EMBL" id="PIS22107.1"/>
    </source>
</evidence>
<dbReference type="Gene3D" id="3.30.420.40">
    <property type="match status" value="2"/>
</dbReference>
<dbReference type="NCBIfam" id="TIGR01175">
    <property type="entry name" value="pilM"/>
    <property type="match status" value="1"/>
</dbReference>
<evidence type="ECO:0000313" key="2">
    <source>
        <dbReference type="Proteomes" id="UP000231252"/>
    </source>
</evidence>
<sequence>MPTVIGLDIGHTSYRAVEIDYKKIGGIKKPILTKALICEACPGDDPKKSTENLKEFIKGAGFSTKNVVLSLPESSVFTTILNLPFKTDKEIKGYLEIQGGKIFPRPLAELVYSFENLGPNEQNKEEVEVNVVACGKEIVEKLMEIARTVGLKVVSVESDSFSIVRALVRSQKLVSNEAILVVNVGSVGTDMMVVRNGNVRFSRNVSLGGNSFNKAIAQNCGVTQEQAEEYRRSYGLDAELLNGKVKQAVLPLAETLINEIKRTINFYTTRNTFCTFNRVLYSGGAVTMPGLLSFSAENLGMEVELANPFTGLDFSPKILAQKEKLINLGPLYTVAVGLALKESI</sequence>